<feature type="domain" description="SusD-like N-terminal" evidence="7">
    <location>
        <begin position="20"/>
        <end position="217"/>
    </location>
</feature>
<dbReference type="SUPFAM" id="SSF48452">
    <property type="entry name" value="TPR-like"/>
    <property type="match status" value="1"/>
</dbReference>
<evidence type="ECO:0000256" key="2">
    <source>
        <dbReference type="ARBA" id="ARBA00006275"/>
    </source>
</evidence>
<dbReference type="InterPro" id="IPR033985">
    <property type="entry name" value="SusD-like_N"/>
</dbReference>
<organism evidence="8 9">
    <name type="scientific">Phaeodactylibacter xiamenensis</name>
    <dbReference type="NCBI Taxonomy" id="1524460"/>
    <lineage>
        <taxon>Bacteria</taxon>
        <taxon>Pseudomonadati</taxon>
        <taxon>Bacteroidota</taxon>
        <taxon>Saprospiria</taxon>
        <taxon>Saprospirales</taxon>
        <taxon>Haliscomenobacteraceae</taxon>
        <taxon>Phaeodactylibacter</taxon>
    </lineage>
</organism>
<dbReference type="Pfam" id="PF14322">
    <property type="entry name" value="SusD-like_3"/>
    <property type="match status" value="1"/>
</dbReference>
<dbReference type="AlphaFoldDB" id="A0A098S5I2"/>
<dbReference type="STRING" id="1524460.IX84_22105"/>
<dbReference type="Gene3D" id="1.25.40.390">
    <property type="match status" value="1"/>
</dbReference>
<dbReference type="InterPro" id="IPR011990">
    <property type="entry name" value="TPR-like_helical_dom_sf"/>
</dbReference>
<comment type="subcellular location">
    <subcellularLocation>
        <location evidence="1">Cell outer membrane</location>
    </subcellularLocation>
</comment>
<name>A0A098S5I2_9BACT</name>
<dbReference type="Pfam" id="PF07980">
    <property type="entry name" value="SusD_RagB"/>
    <property type="match status" value="1"/>
</dbReference>
<feature type="domain" description="RagB/SusD" evidence="6">
    <location>
        <begin position="285"/>
        <end position="478"/>
    </location>
</feature>
<keyword evidence="5" id="KW-0998">Cell outer membrane</keyword>
<dbReference type="InterPro" id="IPR012944">
    <property type="entry name" value="SusD_RagB_dom"/>
</dbReference>
<evidence type="ECO:0000256" key="4">
    <source>
        <dbReference type="ARBA" id="ARBA00023136"/>
    </source>
</evidence>
<evidence type="ECO:0000259" key="6">
    <source>
        <dbReference type="Pfam" id="PF07980"/>
    </source>
</evidence>
<comment type="similarity">
    <text evidence="2">Belongs to the SusD family.</text>
</comment>
<evidence type="ECO:0000256" key="3">
    <source>
        <dbReference type="ARBA" id="ARBA00022729"/>
    </source>
</evidence>
<evidence type="ECO:0000313" key="9">
    <source>
        <dbReference type="Proteomes" id="UP000029736"/>
    </source>
</evidence>
<evidence type="ECO:0000256" key="5">
    <source>
        <dbReference type="ARBA" id="ARBA00023237"/>
    </source>
</evidence>
<gene>
    <name evidence="8" type="ORF">IX84_22105</name>
</gene>
<accession>A0A098S5I2</accession>
<evidence type="ECO:0000256" key="1">
    <source>
        <dbReference type="ARBA" id="ARBA00004442"/>
    </source>
</evidence>
<dbReference type="EMBL" id="JPOS01000079">
    <property type="protein sequence ID" value="KGE86472.1"/>
    <property type="molecule type" value="Genomic_DNA"/>
</dbReference>
<reference evidence="8 9" key="1">
    <citation type="journal article" date="2014" name="Int. J. Syst. Evol. Microbiol.">
        <title>Phaeodactylibacter xiamenensis gen. nov., sp. nov., a member of the family Saprospiraceae isolated from the marine alga Phaeodactylum tricornutum.</title>
        <authorList>
            <person name="Chen Z.Jr."/>
            <person name="Lei X."/>
            <person name="Lai Q."/>
            <person name="Li Y."/>
            <person name="Zhang B."/>
            <person name="Zhang J."/>
            <person name="Zhang H."/>
            <person name="Yang L."/>
            <person name="Zheng W."/>
            <person name="Tian Y."/>
            <person name="Yu Z."/>
            <person name="Xu H.Jr."/>
            <person name="Zheng T."/>
        </authorList>
    </citation>
    <scope>NUCLEOTIDE SEQUENCE [LARGE SCALE GENOMIC DNA]</scope>
    <source>
        <strain evidence="8 9">KD52</strain>
    </source>
</reference>
<protein>
    <submittedName>
        <fullName evidence="8">Carbohydrate-binding protein SusD</fullName>
    </submittedName>
</protein>
<keyword evidence="4" id="KW-0472">Membrane</keyword>
<dbReference type="GO" id="GO:0009279">
    <property type="term" value="C:cell outer membrane"/>
    <property type="evidence" value="ECO:0007669"/>
    <property type="project" value="UniProtKB-SubCell"/>
</dbReference>
<proteinExistence type="inferred from homology"/>
<dbReference type="CDD" id="cd08977">
    <property type="entry name" value="SusD"/>
    <property type="match status" value="1"/>
</dbReference>
<keyword evidence="9" id="KW-1185">Reference proteome</keyword>
<dbReference type="Proteomes" id="UP000029736">
    <property type="component" value="Unassembled WGS sequence"/>
</dbReference>
<sequence length="478" mass="54002">MKNIILLLPLITLLFGCSEEFLDSTPYAQSTSATFWRNADDAVAAANALYDPLNDEQLYGHGEQTFEICSDDFWRAGDHGEDQAIEEFVFDPDNAQLRHGYSRKYEIVNRANAILINVPDIDMDPALKDRVLGEAYFMRGFANWRLHVIYGELPLIFEQDVIDGTFNKPKATTDEMRAAIESDWLEAAALLPASYSGADIGRPTSGTANGFLAKLYLYMDNMDKVIEHGERVINGPYPLAADFGDNFQIETENNPEMLFSVQAQDGWTTCAYRIYSTPRPWGGWDFHEPIQDLVDEFEEGDPRLDYSIMKPGDIIDLGGDRGPTEYTADLSSTGYHFRKFASWRESGGLDGSQNVPVLRSADVYLMVAEAKIRRDGNGAGDAEINAVRERAGLEPVSGAGMSELIHERRVELSGENQRHQDLMRWDKAGFIDIVEHYREDRGAFKPSRDFQRPKHYYFAIPQREIDLSNGVLEQNPNY</sequence>
<dbReference type="RefSeq" id="WP_044225353.1">
    <property type="nucleotide sequence ID" value="NZ_JBKAGJ010000026.1"/>
</dbReference>
<evidence type="ECO:0000313" key="8">
    <source>
        <dbReference type="EMBL" id="KGE86472.1"/>
    </source>
</evidence>
<keyword evidence="3" id="KW-0732">Signal</keyword>
<dbReference type="OrthoDB" id="621018at2"/>
<evidence type="ECO:0000259" key="7">
    <source>
        <dbReference type="Pfam" id="PF14322"/>
    </source>
</evidence>
<comment type="caution">
    <text evidence="8">The sequence shown here is derived from an EMBL/GenBank/DDBJ whole genome shotgun (WGS) entry which is preliminary data.</text>
</comment>
<dbReference type="PROSITE" id="PS51257">
    <property type="entry name" value="PROKAR_LIPOPROTEIN"/>
    <property type="match status" value="1"/>
</dbReference>